<organism evidence="8 9">
    <name type="scientific">Terasakiella brassicae</name>
    <dbReference type="NCBI Taxonomy" id="1634917"/>
    <lineage>
        <taxon>Bacteria</taxon>
        <taxon>Pseudomonadati</taxon>
        <taxon>Pseudomonadota</taxon>
        <taxon>Alphaproteobacteria</taxon>
        <taxon>Rhodospirillales</taxon>
        <taxon>Terasakiellaceae</taxon>
        <taxon>Terasakiella</taxon>
    </lineage>
</organism>
<comment type="caution">
    <text evidence="8">The sequence shown here is derived from an EMBL/GenBank/DDBJ whole genome shotgun (WGS) entry which is preliminary data.</text>
</comment>
<dbReference type="Gene3D" id="3.40.50.720">
    <property type="entry name" value="NAD(P)-binding Rossmann-like Domain"/>
    <property type="match status" value="1"/>
</dbReference>
<dbReference type="InterPro" id="IPR020830">
    <property type="entry name" value="GlycerAld_3-P_DH_AS"/>
</dbReference>
<dbReference type="InterPro" id="IPR020829">
    <property type="entry name" value="GlycerAld_3-P_DH_cat"/>
</dbReference>
<feature type="site" description="Activates thiol group during catalysis" evidence="5">
    <location>
        <position position="181"/>
    </location>
</feature>
<dbReference type="Pfam" id="PF02800">
    <property type="entry name" value="Gp_dh_C"/>
    <property type="match status" value="1"/>
</dbReference>
<evidence type="ECO:0000313" key="8">
    <source>
        <dbReference type="EMBL" id="GGF55049.1"/>
    </source>
</evidence>
<keyword evidence="2" id="KW-0560">Oxidoreductase</keyword>
<evidence type="ECO:0000313" key="9">
    <source>
        <dbReference type="Proteomes" id="UP000632498"/>
    </source>
</evidence>
<evidence type="ECO:0000256" key="5">
    <source>
        <dbReference type="PIRSR" id="PIRSR000149-4"/>
    </source>
</evidence>
<reference evidence="8" key="1">
    <citation type="journal article" date="2014" name="Int. J. Syst. Evol. Microbiol.">
        <title>Complete genome sequence of Corynebacterium casei LMG S-19264T (=DSM 44701T), isolated from a smear-ripened cheese.</title>
        <authorList>
            <consortium name="US DOE Joint Genome Institute (JGI-PGF)"/>
            <person name="Walter F."/>
            <person name="Albersmeier A."/>
            <person name="Kalinowski J."/>
            <person name="Ruckert C."/>
        </authorList>
    </citation>
    <scope>NUCLEOTIDE SEQUENCE</scope>
    <source>
        <strain evidence="8">CGMCC 1.15254</strain>
    </source>
</reference>
<feature type="binding site" evidence="4">
    <location>
        <position position="122"/>
    </location>
    <ligand>
        <name>NAD(+)</name>
        <dbReference type="ChEBI" id="CHEBI:57540"/>
    </ligand>
</feature>
<dbReference type="Proteomes" id="UP000632498">
    <property type="component" value="Unassembled WGS sequence"/>
</dbReference>
<evidence type="ECO:0000256" key="2">
    <source>
        <dbReference type="ARBA" id="ARBA00023002"/>
    </source>
</evidence>
<evidence type="ECO:0000256" key="1">
    <source>
        <dbReference type="ARBA" id="ARBA00011881"/>
    </source>
</evidence>
<evidence type="ECO:0000256" key="6">
    <source>
        <dbReference type="RuleBase" id="RU000397"/>
    </source>
</evidence>
<dbReference type="SMART" id="SM00846">
    <property type="entry name" value="Gp_dh_N"/>
    <property type="match status" value="1"/>
</dbReference>
<dbReference type="PROSITE" id="PS00071">
    <property type="entry name" value="GAPDH"/>
    <property type="match status" value="1"/>
</dbReference>
<feature type="binding site" evidence="4">
    <location>
        <position position="318"/>
    </location>
    <ligand>
        <name>NAD(+)</name>
        <dbReference type="ChEBI" id="CHEBI:57540"/>
    </ligand>
</feature>
<comment type="similarity">
    <text evidence="6">Belongs to the glyceraldehyde-3-phosphate dehydrogenase family.</text>
</comment>
<dbReference type="PANTHER" id="PTHR43148">
    <property type="entry name" value="GLYCERALDEHYDE-3-PHOSPHATE DEHYDROGENASE 2"/>
    <property type="match status" value="1"/>
</dbReference>
<evidence type="ECO:0000256" key="3">
    <source>
        <dbReference type="PIRSR" id="PIRSR000149-1"/>
    </source>
</evidence>
<dbReference type="RefSeq" id="WP_188661281.1">
    <property type="nucleotide sequence ID" value="NZ_BMHV01000003.1"/>
</dbReference>
<reference evidence="8" key="2">
    <citation type="submission" date="2020-09" db="EMBL/GenBank/DDBJ databases">
        <authorList>
            <person name="Sun Q."/>
            <person name="Zhou Y."/>
        </authorList>
    </citation>
    <scope>NUCLEOTIDE SEQUENCE</scope>
    <source>
        <strain evidence="8">CGMCC 1.15254</strain>
    </source>
</reference>
<dbReference type="InterPro" id="IPR036291">
    <property type="entry name" value="NAD(P)-bd_dom_sf"/>
</dbReference>
<comment type="subunit">
    <text evidence="1">Homotetramer.</text>
</comment>
<proteinExistence type="inferred from homology"/>
<dbReference type="PRINTS" id="PR00078">
    <property type="entry name" value="G3PDHDRGNASE"/>
</dbReference>
<keyword evidence="9" id="KW-1185">Reference proteome</keyword>
<feature type="binding site" evidence="4">
    <location>
        <begin position="11"/>
        <end position="12"/>
    </location>
    <ligand>
        <name>NAD(+)</name>
        <dbReference type="ChEBI" id="CHEBI:57540"/>
    </ligand>
</feature>
<dbReference type="SUPFAM" id="SSF55347">
    <property type="entry name" value="Glyceraldehyde-3-phosphate dehydrogenase-like, C-terminal domain"/>
    <property type="match status" value="1"/>
</dbReference>
<gene>
    <name evidence="8" type="primary">epd</name>
    <name evidence="8" type="ORF">GCM10011332_05540</name>
</gene>
<dbReference type="AlphaFoldDB" id="A0A917F657"/>
<protein>
    <submittedName>
        <fullName evidence="8">D-erythrose-4-phosphate dehydrogenase</fullName>
    </submittedName>
</protein>
<name>A0A917F657_9PROT</name>
<dbReference type="EMBL" id="BMHV01000003">
    <property type="protein sequence ID" value="GGF55049.1"/>
    <property type="molecule type" value="Genomic_DNA"/>
</dbReference>
<dbReference type="InterPro" id="IPR020828">
    <property type="entry name" value="GlycerAld_3-P_DH_NAD(P)-bd"/>
</dbReference>
<dbReference type="Gene3D" id="3.30.360.10">
    <property type="entry name" value="Dihydrodipicolinate Reductase, domain 2"/>
    <property type="match status" value="1"/>
</dbReference>
<evidence type="ECO:0000256" key="4">
    <source>
        <dbReference type="PIRSR" id="PIRSR000149-3"/>
    </source>
</evidence>
<dbReference type="FunFam" id="3.40.50.720:FF:000001">
    <property type="entry name" value="Glyceraldehyde-3-phosphate dehydrogenase"/>
    <property type="match status" value="1"/>
</dbReference>
<dbReference type="GO" id="GO:0051287">
    <property type="term" value="F:NAD binding"/>
    <property type="evidence" value="ECO:0007669"/>
    <property type="project" value="InterPro"/>
</dbReference>
<keyword evidence="4" id="KW-0520">NAD</keyword>
<dbReference type="PIRSF" id="PIRSF000149">
    <property type="entry name" value="GAP_DH"/>
    <property type="match status" value="1"/>
</dbReference>
<feature type="active site" description="Nucleophile" evidence="3">
    <location>
        <position position="154"/>
    </location>
</feature>
<dbReference type="Pfam" id="PF00044">
    <property type="entry name" value="Gp_dh_N"/>
    <property type="match status" value="1"/>
</dbReference>
<dbReference type="InterPro" id="IPR020831">
    <property type="entry name" value="GlycerAld/Erythrose_P_DH"/>
</dbReference>
<feature type="domain" description="Glyceraldehyde 3-phosphate dehydrogenase NAD(P) binding" evidence="7">
    <location>
        <begin position="2"/>
        <end position="154"/>
    </location>
</feature>
<dbReference type="CDD" id="cd17892">
    <property type="entry name" value="GAPDH_N_E4PDH"/>
    <property type="match status" value="1"/>
</dbReference>
<dbReference type="SUPFAM" id="SSF51735">
    <property type="entry name" value="NAD(P)-binding Rossmann-fold domains"/>
    <property type="match status" value="1"/>
</dbReference>
<sequence length="336" mass="37571">MYRIAINGYGRIGQAVLRALYESKDKWGMQVVAINSLSDIETLTYMTRYDTTHGRFPVCVEHRDSNLIVDGDVIRVSNTEDPADLDWQDLEIDLILECSGTFGDLAQAQRYLDAGAKRLLFSQPALPEVEATVVYGVNDEVLNNTQRIVSAASCTTNCIVPVLKALDQKWGVENGMTTTIHSAMNDQPIIDSSNARNLRLSRGGLQSIIPIDTSLARGIERMLPHLQGKFDCLHIRVPTQNVSVLDVSLNMKNDVSVEEVNDLFADLSRGTLSHILGYTEEPHASVDFNHSPLSCVVDGSQTKVNSKRMLKLFCWFDNEWGFANRMLDVSRHWLNL</sequence>
<accession>A0A917F657</accession>
<dbReference type="GO" id="GO:0016620">
    <property type="term" value="F:oxidoreductase activity, acting on the aldehyde or oxo group of donors, NAD or NADP as acceptor"/>
    <property type="evidence" value="ECO:0007669"/>
    <property type="project" value="InterPro"/>
</dbReference>
<keyword evidence="4" id="KW-0547">Nucleotide-binding</keyword>
<evidence type="ECO:0000259" key="7">
    <source>
        <dbReference type="SMART" id="SM00846"/>
    </source>
</evidence>